<name>A0A1T4YB68_9BACL</name>
<organism evidence="1 2">
    <name type="scientific">Sporosarcina newyorkensis</name>
    <dbReference type="NCBI Taxonomy" id="759851"/>
    <lineage>
        <taxon>Bacteria</taxon>
        <taxon>Bacillati</taxon>
        <taxon>Bacillota</taxon>
        <taxon>Bacilli</taxon>
        <taxon>Bacillales</taxon>
        <taxon>Caryophanaceae</taxon>
        <taxon>Sporosarcina</taxon>
    </lineage>
</organism>
<dbReference type="Gene3D" id="1.50.10.10">
    <property type="match status" value="1"/>
</dbReference>
<evidence type="ECO:0000313" key="2">
    <source>
        <dbReference type="Proteomes" id="UP000190042"/>
    </source>
</evidence>
<dbReference type="EMBL" id="FUYJ01000003">
    <property type="protein sequence ID" value="SKA99082.1"/>
    <property type="molecule type" value="Genomic_DNA"/>
</dbReference>
<dbReference type="Proteomes" id="UP000190042">
    <property type="component" value="Unassembled WGS sequence"/>
</dbReference>
<protein>
    <submittedName>
        <fullName evidence="1">Endo-1,4-beta-D-glucanase Y</fullName>
    </submittedName>
</protein>
<reference evidence="2" key="1">
    <citation type="submission" date="2017-02" db="EMBL/GenBank/DDBJ databases">
        <authorList>
            <person name="Varghese N."/>
            <person name="Submissions S."/>
        </authorList>
    </citation>
    <scope>NUCLEOTIDE SEQUENCE [LARGE SCALE GENOMIC DNA]</scope>
    <source>
        <strain evidence="2">DSM 23966</strain>
    </source>
</reference>
<sequence length="357" mass="41182">MKKRTLFIVIIVASLGIYGVWIPVESRDSSKPKENLAAEQFIQKYLVKGDGRIQTDLLDQKDIYLSETVGLWMDYLLEKNDNAQFRDTVDTLKKYFLTKHYLVAWELRGNEKAPANAFIDDLRIMAALYRAGEKWNHPVYTKLAENMEASLLRYQTRNRWFVDHIDLESKYQGDTITLSYIIPDGFEQMQSLPEEWKSQTKQLLVGAPASSRGFYPKSYNTLSDKFSFDTEVNLIDQFYVGYHRAQWNGDVEPLLKFAKSAFAKEGKLYGRYSLNSGEPVVAFEAAAVYALAILMCLELGEHDFARQLYHSMKEMQQLDEGLPYYGGYTDVYSEDTHTFDNLLALLAERKGIDETIF</sequence>
<dbReference type="SUPFAM" id="SSF48208">
    <property type="entry name" value="Six-hairpin glycosidases"/>
    <property type="match status" value="1"/>
</dbReference>
<dbReference type="GO" id="GO:0005975">
    <property type="term" value="P:carbohydrate metabolic process"/>
    <property type="evidence" value="ECO:0007669"/>
    <property type="project" value="InterPro"/>
</dbReference>
<keyword evidence="2" id="KW-1185">Reference proteome</keyword>
<evidence type="ECO:0000313" key="1">
    <source>
        <dbReference type="EMBL" id="SKA99082.1"/>
    </source>
</evidence>
<dbReference type="InterPro" id="IPR012341">
    <property type="entry name" value="6hp_glycosidase-like_sf"/>
</dbReference>
<proteinExistence type="predicted"/>
<dbReference type="InterPro" id="IPR008928">
    <property type="entry name" value="6-hairpin_glycosidase_sf"/>
</dbReference>
<gene>
    <name evidence="1" type="ORF">SAMN04244570_2262</name>
</gene>
<dbReference type="RefSeq" id="WP_176132540.1">
    <property type="nucleotide sequence ID" value="NZ_FUYJ01000003.1"/>
</dbReference>
<dbReference type="AlphaFoldDB" id="A0A1T4YB68"/>
<accession>A0A1T4YB68</accession>